<dbReference type="GO" id="GO:0003964">
    <property type="term" value="F:RNA-directed DNA polymerase activity"/>
    <property type="evidence" value="ECO:0007669"/>
    <property type="project" value="UniProtKB-KW"/>
</dbReference>
<dbReference type="InterPro" id="IPR043128">
    <property type="entry name" value="Rev_trsase/Diguanyl_cyclase"/>
</dbReference>
<keyword evidence="15" id="KW-0695">RNA-directed DNA polymerase</keyword>
<dbReference type="Gene3D" id="3.30.70.270">
    <property type="match status" value="1"/>
</dbReference>
<dbReference type="InterPro" id="IPR000201">
    <property type="entry name" value="DNApol_viral_N"/>
</dbReference>
<keyword evidence="11" id="KW-0479">Metal-binding</keyword>
<evidence type="ECO:0000256" key="19">
    <source>
        <dbReference type="SAM" id="MobiDB-lite"/>
    </source>
</evidence>
<evidence type="ECO:0000256" key="1">
    <source>
        <dbReference type="ARBA" id="ARBA00000077"/>
    </source>
</evidence>
<dbReference type="GO" id="GO:0004523">
    <property type="term" value="F:RNA-DNA hybrid ribonuclease activity"/>
    <property type="evidence" value="ECO:0007669"/>
    <property type="project" value="UniProtKB-EC"/>
</dbReference>
<feature type="region of interest" description="Disordered" evidence="19">
    <location>
        <begin position="205"/>
        <end position="407"/>
    </location>
</feature>
<keyword evidence="8" id="KW-0548">Nucleotidyltransferase</keyword>
<evidence type="ECO:0000256" key="4">
    <source>
        <dbReference type="ARBA" id="ARBA00012417"/>
    </source>
</evidence>
<evidence type="ECO:0000256" key="15">
    <source>
        <dbReference type="ARBA" id="ARBA00022918"/>
    </source>
</evidence>
<dbReference type="EMBL" id="MZ244218">
    <property type="protein sequence ID" value="QWY26517.1"/>
    <property type="molecule type" value="Genomic_DNA"/>
</dbReference>
<evidence type="ECO:0000256" key="7">
    <source>
        <dbReference type="ARBA" id="ARBA00022679"/>
    </source>
</evidence>
<dbReference type="Pfam" id="PF00242">
    <property type="entry name" value="DNA_pol_viral_N"/>
    <property type="match status" value="1"/>
</dbReference>
<comment type="similarity">
    <text evidence="2">Belongs to the hepadnaviridae P protein family.</text>
</comment>
<evidence type="ECO:0000256" key="13">
    <source>
        <dbReference type="ARBA" id="ARBA00022801"/>
    </source>
</evidence>
<evidence type="ECO:0000256" key="5">
    <source>
        <dbReference type="ARBA" id="ARBA00012493"/>
    </source>
</evidence>
<proteinExistence type="inferred from homology"/>
<dbReference type="InterPro" id="IPR043502">
    <property type="entry name" value="DNA/RNA_pol_sf"/>
</dbReference>
<dbReference type="PANTHER" id="PTHR33050:SF7">
    <property type="entry name" value="RIBONUCLEASE H"/>
    <property type="match status" value="1"/>
</dbReference>
<keyword evidence="14" id="KW-0460">Magnesium</keyword>
<dbReference type="SUPFAM" id="SSF56672">
    <property type="entry name" value="DNA/RNA polymerases"/>
    <property type="match status" value="1"/>
</dbReference>
<dbReference type="InterPro" id="IPR001462">
    <property type="entry name" value="DNApol_viral_C"/>
</dbReference>
<evidence type="ECO:0000256" key="16">
    <source>
        <dbReference type="ARBA" id="ARBA00022932"/>
    </source>
</evidence>
<evidence type="ECO:0000313" key="21">
    <source>
        <dbReference type="EMBL" id="QWY26517.1"/>
    </source>
</evidence>
<dbReference type="EC" id="3.1.26.4" evidence="3"/>
<name>A0A8F3CIL8_HBV</name>
<dbReference type="EC" id="2.7.7.49" evidence="5"/>
<protein>
    <recommendedName>
        <fullName evidence="6">Protein P</fullName>
        <ecNumber evidence="5">2.7.7.49</ecNumber>
        <ecNumber evidence="4">2.7.7.7</ecNumber>
        <ecNumber evidence="3">3.1.26.4</ecNumber>
    </recommendedName>
</protein>
<evidence type="ECO:0000256" key="14">
    <source>
        <dbReference type="ARBA" id="ARBA00022842"/>
    </source>
</evidence>
<keyword evidence="13" id="KW-0378">Hydrolase</keyword>
<feature type="domain" description="Reverse transcriptase" evidence="20">
    <location>
        <begin position="410"/>
        <end position="599"/>
    </location>
</feature>
<dbReference type="PROSITE" id="PS50878">
    <property type="entry name" value="RT_POL"/>
    <property type="match status" value="1"/>
</dbReference>
<keyword evidence="12" id="KW-0255">Endonuclease</keyword>
<evidence type="ECO:0000256" key="18">
    <source>
        <dbReference type="ARBA" id="ARBA00023268"/>
    </source>
</evidence>
<dbReference type="InterPro" id="IPR000477">
    <property type="entry name" value="RT_dom"/>
</dbReference>
<comment type="catalytic activity">
    <reaction evidence="1">
        <text>Endonucleolytic cleavage to 5'-phosphomonoester.</text>
        <dbReference type="EC" id="3.1.26.4"/>
    </reaction>
</comment>
<keyword evidence="10" id="KW-0540">Nuclease</keyword>
<dbReference type="Pfam" id="PF00078">
    <property type="entry name" value="RVT_1"/>
    <property type="match status" value="1"/>
</dbReference>
<evidence type="ECO:0000259" key="20">
    <source>
        <dbReference type="PROSITE" id="PS50878"/>
    </source>
</evidence>
<dbReference type="GO" id="GO:0003887">
    <property type="term" value="F:DNA-directed DNA polymerase activity"/>
    <property type="evidence" value="ECO:0007669"/>
    <property type="project" value="UniProtKB-KW"/>
</dbReference>
<evidence type="ECO:0000256" key="12">
    <source>
        <dbReference type="ARBA" id="ARBA00022759"/>
    </source>
</evidence>
<evidence type="ECO:0000256" key="9">
    <source>
        <dbReference type="ARBA" id="ARBA00022705"/>
    </source>
</evidence>
<evidence type="ECO:0000256" key="10">
    <source>
        <dbReference type="ARBA" id="ARBA00022722"/>
    </source>
</evidence>
<evidence type="ECO:0000256" key="11">
    <source>
        <dbReference type="ARBA" id="ARBA00022723"/>
    </source>
</evidence>
<accession>A0A8F3CIL8</accession>
<dbReference type="GO" id="GO:0046872">
    <property type="term" value="F:metal ion binding"/>
    <property type="evidence" value="ECO:0007669"/>
    <property type="project" value="UniProtKB-KW"/>
</dbReference>
<evidence type="ECO:0000256" key="8">
    <source>
        <dbReference type="ARBA" id="ARBA00022695"/>
    </source>
</evidence>
<organismHost>
    <name type="scientific">Pan troglodytes</name>
    <name type="common">Chimpanzee</name>
    <dbReference type="NCBI Taxonomy" id="9598"/>
</organismHost>
<dbReference type="GO" id="GO:0003677">
    <property type="term" value="F:DNA binding"/>
    <property type="evidence" value="ECO:0007669"/>
    <property type="project" value="UniProtKB-KW"/>
</dbReference>
<sequence length="827" mass="93292">MPRLRRTGAKLLPLLKRLWSRNVRGRPGPVLEELERALSHTQTEDYIIRGQSGDLIVQGKEDLQEGVLPLQPDPERLLGPLKGLYQNDVPPFNPSWEIPDIQGVHLQEDIIREIPDRRWQYIYPIRFWPNEVRYKPKGQGITDKYPEHTTSHTRKVSDYLQKLYDNGILYRRESRHVLSFNDNPYSWELDNLLPCYCLTRQSNKGLRKQPPGGGSHEILRPGVGLVRGKPLPDGNGRRTPSKDARSSCLRPIPKVTPPSKSGGSHFGESALQQGRPRELPPIAGQCHVFQNGGPLLPVQGGLRQSQHHVGSRDGGGVLAGSRPLSRKTGSGRCYHSNHTYPKTSYSPTSTSTFQKPNPAKEALGRHSSAAHRSYGRLQSHRHSTGSTTSRRTTSPASSGTPASHTCSHGRRYFSRTVVPSGCTGRVFLVNKSTGNTSQARLVVDFSQFSRGKRRVRFPRYFSPNTEALSRILPPNMWRISLDLAEAFYHLPYHPASSLRLSVSDGQRVYLFRRAAMGVGLSPWNLTLFTAIIAERIRKYFSIHCFAYMDDFILSHPNPHYLHAAANGVVGYLQQYGVRINFDKSTTTPVKEITFMGLQVTPHHIHVTKEKIKKLKDLIASIDSNAFYDWKILQRFAGHFNQTVSFSLFGSHILGPIYLAIKNKADFRFTPRYINDLKYVVNHVYDLRLREKPKNVIPKVAADATLTHGGISTRQGEEIQLAFSEQRPVHVQELLIALVALLCFEPKGLLTDSTFVVHKQLHTLPYAVAAVGHYLLRRAKVTYVHTSMNPADPVSRLLANHSLPRWQSVVHTSLEKPLYIPWSLLRSP</sequence>
<dbReference type="PANTHER" id="PTHR33050">
    <property type="entry name" value="REVERSE TRANSCRIPTASE DOMAIN-CONTAINING PROTEIN"/>
    <property type="match status" value="1"/>
</dbReference>
<reference evidence="21" key="1">
    <citation type="journal article" date="2021" name="Viruses">
        <title>Discovery and Characterization of Actively Replicating DNA and Retro-Transcribing Viruses in Lower Vertebrate Hosts Based on RNA Sequencing.</title>
        <authorList>
            <person name="Chen X.X."/>
            <person name="Wu W.C."/>
            <person name="Shi M."/>
        </authorList>
    </citation>
    <scope>NUCLEOTIDE SEQUENCE</scope>
    <source>
        <strain evidence="21">Cxx13</strain>
    </source>
</reference>
<dbReference type="Gene3D" id="3.10.10.10">
    <property type="entry name" value="HIV Type 1 Reverse Transcriptase, subunit A, domain 1"/>
    <property type="match status" value="1"/>
</dbReference>
<keyword evidence="9" id="KW-0235">DNA replication</keyword>
<keyword evidence="18" id="KW-0511">Multifunctional enzyme</keyword>
<feature type="compositionally biased region" description="Low complexity" evidence="19">
    <location>
        <begin position="384"/>
        <end position="405"/>
    </location>
</feature>
<keyword evidence="17" id="KW-0238">DNA-binding</keyword>
<evidence type="ECO:0000256" key="2">
    <source>
        <dbReference type="ARBA" id="ARBA00007994"/>
    </source>
</evidence>
<evidence type="ECO:0000256" key="3">
    <source>
        <dbReference type="ARBA" id="ARBA00012180"/>
    </source>
</evidence>
<reference evidence="21" key="2">
    <citation type="submission" date="2021-04" db="EMBL/GenBank/DDBJ databases">
        <authorList>
            <person name="Chen X."/>
            <person name="Shi M."/>
            <person name="Wu W."/>
        </authorList>
    </citation>
    <scope>NUCLEOTIDE SEQUENCE</scope>
    <source>
        <strain evidence="21">Cxx13</strain>
    </source>
</reference>
<organism evidence="21">
    <name type="scientific">Hepatitis B virus</name>
    <name type="common">HBV</name>
    <dbReference type="NCBI Taxonomy" id="10407"/>
    <lineage>
        <taxon>Viruses</taxon>
        <taxon>Riboviria</taxon>
        <taxon>Pararnavirae</taxon>
        <taxon>Artverviricota</taxon>
        <taxon>Revtraviricetes</taxon>
        <taxon>Blubervirales</taxon>
        <taxon>Hepadnaviridae</taxon>
        <taxon>Orthohepadnavirus</taxon>
        <taxon>Orthohepadnavirus hominoidei</taxon>
    </lineage>
</organism>
<keyword evidence="7" id="KW-0808">Transferase</keyword>
<dbReference type="InterPro" id="IPR052055">
    <property type="entry name" value="Hepadnavirus_pol/RT"/>
</dbReference>
<dbReference type="EC" id="2.7.7.7" evidence="4"/>
<feature type="compositionally biased region" description="Low complexity" evidence="19">
    <location>
        <begin position="339"/>
        <end position="352"/>
    </location>
</feature>
<organismHost>
    <name type="scientific">Homo sapiens</name>
    <name type="common">Human</name>
    <dbReference type="NCBI Taxonomy" id="9606"/>
</organismHost>
<keyword evidence="16" id="KW-0239">DNA-directed DNA polymerase</keyword>
<dbReference type="Pfam" id="PF00336">
    <property type="entry name" value="DNA_pol_viral_C"/>
    <property type="match status" value="1"/>
</dbReference>
<dbReference type="GO" id="GO:0006260">
    <property type="term" value="P:DNA replication"/>
    <property type="evidence" value="ECO:0007669"/>
    <property type="project" value="UniProtKB-KW"/>
</dbReference>
<evidence type="ECO:0000256" key="6">
    <source>
        <dbReference type="ARBA" id="ARBA00021149"/>
    </source>
</evidence>
<evidence type="ECO:0000256" key="17">
    <source>
        <dbReference type="ARBA" id="ARBA00023125"/>
    </source>
</evidence>